<dbReference type="GO" id="GO:0006914">
    <property type="term" value="P:autophagy"/>
    <property type="evidence" value="ECO:0007669"/>
    <property type="project" value="UniProtKB-KW"/>
</dbReference>
<evidence type="ECO:0000313" key="3">
    <source>
        <dbReference type="EMBL" id="GHP08086.1"/>
    </source>
</evidence>
<dbReference type="InterPro" id="IPR007135">
    <property type="entry name" value="Atg3/Atg10"/>
</dbReference>
<evidence type="ECO:0000256" key="1">
    <source>
        <dbReference type="ARBA" id="ARBA00022786"/>
    </source>
</evidence>
<reference evidence="3" key="1">
    <citation type="submission" date="2020-10" db="EMBL/GenBank/DDBJ databases">
        <title>Unveiling of a novel bifunctional photoreceptor, Dualchrome1, isolated from a cosmopolitan green alga.</title>
        <authorList>
            <person name="Suzuki S."/>
            <person name="Kawachi M."/>
        </authorList>
    </citation>
    <scope>NUCLEOTIDE SEQUENCE</scope>
    <source>
        <strain evidence="3">NIES 2893</strain>
    </source>
</reference>
<comment type="caution">
    <text evidence="3">The sequence shown here is derived from an EMBL/GenBank/DDBJ whole genome shotgun (WGS) entry which is preliminary data.</text>
</comment>
<protein>
    <recommendedName>
        <fullName evidence="5">Autophagy-related protein 3</fullName>
    </recommendedName>
</protein>
<dbReference type="GO" id="GO:0019787">
    <property type="term" value="F:ubiquitin-like protein transferase activity"/>
    <property type="evidence" value="ECO:0007669"/>
    <property type="project" value="InterPro"/>
</dbReference>
<evidence type="ECO:0000256" key="2">
    <source>
        <dbReference type="ARBA" id="ARBA00023006"/>
    </source>
</evidence>
<keyword evidence="4" id="KW-1185">Reference proteome</keyword>
<keyword evidence="2" id="KW-0072">Autophagy</keyword>
<gene>
    <name evidence="3" type="ORF">PPROV_000682800</name>
</gene>
<dbReference type="AlphaFoldDB" id="A0A830HL16"/>
<organism evidence="3 4">
    <name type="scientific">Pycnococcus provasolii</name>
    <dbReference type="NCBI Taxonomy" id="41880"/>
    <lineage>
        <taxon>Eukaryota</taxon>
        <taxon>Viridiplantae</taxon>
        <taxon>Chlorophyta</taxon>
        <taxon>Pseudoscourfieldiophyceae</taxon>
        <taxon>Pseudoscourfieldiales</taxon>
        <taxon>Pycnococcaceae</taxon>
        <taxon>Pycnococcus</taxon>
    </lineage>
</organism>
<dbReference type="Pfam" id="PF03987">
    <property type="entry name" value="Autophagy_act_C"/>
    <property type="match status" value="1"/>
</dbReference>
<name>A0A830HL16_9CHLO</name>
<evidence type="ECO:0000313" key="4">
    <source>
        <dbReference type="Proteomes" id="UP000660262"/>
    </source>
</evidence>
<keyword evidence="1" id="KW-0833">Ubl conjugation pathway</keyword>
<proteinExistence type="predicted"/>
<dbReference type="EMBL" id="BNJQ01000019">
    <property type="protein sequence ID" value="GHP08086.1"/>
    <property type="molecule type" value="Genomic_DNA"/>
</dbReference>
<evidence type="ECO:0008006" key="5">
    <source>
        <dbReference type="Google" id="ProtNLM"/>
    </source>
</evidence>
<accession>A0A830HL16</accession>
<sequence>MMEVVFDVLRIIFSSGLSIREPSVSGVSGSPVSVSPVSVSLNGFSHQRHTTNITVSFSTLLDDDYSPEPRCTERLKRLVESDDECGVCDTSDGDETHDDQAVLAPSSLCQTIHHQLVYRVSYHHIYEAPVLHVRAQTSEGVPLASADVLNLVARMGGTPAAFGPDLSLACGDDYNGTAWLVMHPCGGVERALAATTTEDGSDAPVSATKYALAWYQATAAAAGWAPLSRADFARLDRNE</sequence>
<dbReference type="Proteomes" id="UP000660262">
    <property type="component" value="Unassembled WGS sequence"/>
</dbReference>